<sequence length="155" mass="17097">MNKLPVFSLKKITDVSEADLRLHPVWGAYYEPDDIETLVALGYDRIECSQALEAVGYSDLYVFPLPTLARHASFKYLYQTVSAVTKGGQSLLGYRTGPALFLLAGGRCFSFNRNLVDLSKDQATALANALGDANIFPITLAYAESATIETFDLYR</sequence>
<dbReference type="GeneID" id="93188947"/>
<evidence type="ECO:0000313" key="1">
    <source>
        <dbReference type="EMBL" id="KKL32116.1"/>
    </source>
</evidence>
<gene>
    <name evidence="1" type="ORF">WR31_30895</name>
</gene>
<protein>
    <submittedName>
        <fullName evidence="1">Uncharacterized protein</fullName>
    </submittedName>
</protein>
<reference evidence="1 2" key="1">
    <citation type="submission" date="2015-03" db="EMBL/GenBank/DDBJ databases">
        <title>Draft genome sequences of the Burkholderia contaminans strains LMG 23361 and FFH2055 and Burkholderia cenocepacia K56-2.</title>
        <authorList>
            <person name="Bloodworth R.A."/>
            <person name="Selin C."/>
            <person name="Lopez De Volder M.A."/>
            <person name="Degrossi J."/>
            <person name="Drevinek P."/>
            <person name="Galanternik L."/>
            <person name="Cardona S.T."/>
        </authorList>
    </citation>
    <scope>NUCLEOTIDE SEQUENCE [LARGE SCALE GENOMIC DNA]</scope>
    <source>
        <strain evidence="1 2">LMG 23361</strain>
    </source>
</reference>
<dbReference type="AlphaFoldDB" id="A0ABD4AJY2"/>
<organism evidence="1 2">
    <name type="scientific">Burkholderia contaminans LMG 23361</name>
    <dbReference type="NCBI Taxonomy" id="1334628"/>
    <lineage>
        <taxon>Bacteria</taxon>
        <taxon>Pseudomonadati</taxon>
        <taxon>Pseudomonadota</taxon>
        <taxon>Betaproteobacteria</taxon>
        <taxon>Burkholderiales</taxon>
        <taxon>Burkholderiaceae</taxon>
        <taxon>Burkholderia</taxon>
        <taxon>Burkholderia cepacia complex</taxon>
    </lineage>
</organism>
<evidence type="ECO:0000313" key="2">
    <source>
        <dbReference type="Proteomes" id="UP000034400"/>
    </source>
</evidence>
<dbReference type="Proteomes" id="UP000034400">
    <property type="component" value="Unassembled WGS sequence"/>
</dbReference>
<name>A0ABD4AJY2_9BURK</name>
<dbReference type="RefSeq" id="WP_039369707.1">
    <property type="nucleotide sequence ID" value="NZ_LASD01000013.1"/>
</dbReference>
<comment type="caution">
    <text evidence="1">The sequence shown here is derived from an EMBL/GenBank/DDBJ whole genome shotgun (WGS) entry which is preliminary data.</text>
</comment>
<dbReference type="EMBL" id="LASD01000013">
    <property type="protein sequence ID" value="KKL32116.1"/>
    <property type="molecule type" value="Genomic_DNA"/>
</dbReference>
<proteinExistence type="predicted"/>
<accession>A0ABD4AJY2</accession>